<dbReference type="AlphaFoldDB" id="A0A8T9C665"/>
<reference evidence="6 7" key="1">
    <citation type="submission" date="2018-05" db="EMBL/GenBank/DDBJ databases">
        <title>Genome sequencing and assembly of the regulated plant pathogen Lachnellula willkommii and related sister species for the development of diagnostic species identification markers.</title>
        <authorList>
            <person name="Giroux E."/>
            <person name="Bilodeau G."/>
        </authorList>
    </citation>
    <scope>NUCLEOTIDE SEQUENCE [LARGE SCALE GENOMIC DNA]</scope>
    <source>
        <strain evidence="6 7">CBS 268.59</strain>
    </source>
</reference>
<dbReference type="GO" id="GO:0005886">
    <property type="term" value="C:plasma membrane"/>
    <property type="evidence" value="ECO:0007669"/>
    <property type="project" value="TreeGrafter"/>
</dbReference>
<sequence length="521" mass="57584">MPSEIPGPGNRPNQGSVYLITSDGRTLSLPIPSDSLNDPLRWSLLRRSLALASMSMFTVVSLIIVQGTSLFLGQLGNEYSSIPFRIDMLSSIPCLFWGIGAVIWVPLCLAIGRRPVFLLCTLILTGACFVAAVSQSFYVHLTARCMQGLAGAISPSVMILMIIDMTYIHQRPLYIALFWCFTTVLSNIGLALTPLIISAGGSWRAFYWVWLVPSALTIFLALFGCPETYFKRYPISFDGHILAQYENGKTTIYTNWGEVPKGKPLPVEPTVWKAGSVAKNIIFWNRTTTEGWQAVSAFPKQLLICVCNPLILWVLILNALIFGGMVLTCSTYAEVLQEPPYNFSFQNIGLAKVSPAIGAMLAFLSSGILTRQSIHFLAKRNRGVREPEHYVPSFILPVITSSISLGLFAMAVHRQWDWRWILLFVGLDYFSAISVFVSVALWVTEAFPLWAGPAIVVVGAGGYGLSFALSFGIMPRANSEGLAKTYIELGLLTLIVGLVGLPVNYWGARFRNYIYSKWTQE</sequence>
<dbReference type="InterPro" id="IPR011701">
    <property type="entry name" value="MFS"/>
</dbReference>
<evidence type="ECO:0000313" key="7">
    <source>
        <dbReference type="Proteomes" id="UP000469558"/>
    </source>
</evidence>
<dbReference type="GO" id="GO:0022857">
    <property type="term" value="F:transmembrane transporter activity"/>
    <property type="evidence" value="ECO:0007669"/>
    <property type="project" value="InterPro"/>
</dbReference>
<comment type="caution">
    <text evidence="6">The sequence shown here is derived from an EMBL/GenBank/DDBJ whole genome shotgun (WGS) entry which is preliminary data.</text>
</comment>
<evidence type="ECO:0000256" key="5">
    <source>
        <dbReference type="SAM" id="Phobius"/>
    </source>
</evidence>
<evidence type="ECO:0000256" key="2">
    <source>
        <dbReference type="ARBA" id="ARBA00022692"/>
    </source>
</evidence>
<feature type="transmembrane region" description="Helical" evidence="5">
    <location>
        <begin position="205"/>
        <end position="225"/>
    </location>
</feature>
<keyword evidence="3 5" id="KW-1133">Transmembrane helix</keyword>
<feature type="transmembrane region" description="Helical" evidence="5">
    <location>
        <begin position="88"/>
        <end position="109"/>
    </location>
</feature>
<dbReference type="Gene3D" id="1.20.1250.20">
    <property type="entry name" value="MFS general substrate transporter like domains"/>
    <property type="match status" value="1"/>
</dbReference>
<feature type="transmembrane region" description="Helical" evidence="5">
    <location>
        <begin position="486"/>
        <end position="507"/>
    </location>
</feature>
<feature type="transmembrane region" description="Helical" evidence="5">
    <location>
        <begin position="310"/>
        <end position="333"/>
    </location>
</feature>
<keyword evidence="4 5" id="KW-0472">Membrane</keyword>
<dbReference type="Pfam" id="PF07690">
    <property type="entry name" value="MFS_1"/>
    <property type="match status" value="1"/>
</dbReference>
<feature type="transmembrane region" description="Helical" evidence="5">
    <location>
        <begin position="353"/>
        <end position="370"/>
    </location>
</feature>
<evidence type="ECO:0000313" key="6">
    <source>
        <dbReference type="EMBL" id="TVY81185.1"/>
    </source>
</evidence>
<feature type="transmembrane region" description="Helical" evidence="5">
    <location>
        <begin position="418"/>
        <end position="443"/>
    </location>
</feature>
<dbReference type="OrthoDB" id="268400at2759"/>
<proteinExistence type="predicted"/>
<keyword evidence="7" id="KW-1185">Reference proteome</keyword>
<dbReference type="PANTHER" id="PTHR23502">
    <property type="entry name" value="MAJOR FACILITATOR SUPERFAMILY"/>
    <property type="match status" value="1"/>
</dbReference>
<comment type="subcellular location">
    <subcellularLocation>
        <location evidence="1">Membrane</location>
        <topology evidence="1">Multi-pass membrane protein</topology>
    </subcellularLocation>
</comment>
<dbReference type="Proteomes" id="UP000469558">
    <property type="component" value="Unassembled WGS sequence"/>
</dbReference>
<name>A0A8T9C665_9HELO</name>
<dbReference type="PANTHER" id="PTHR23502:SF164">
    <property type="entry name" value="MAJOR FACILITATOR SUPERFAMILY (MFS) PROFILE DOMAIN-CONTAINING PROTEIN"/>
    <property type="match status" value="1"/>
</dbReference>
<evidence type="ECO:0000256" key="4">
    <source>
        <dbReference type="ARBA" id="ARBA00023136"/>
    </source>
</evidence>
<feature type="transmembrane region" description="Helical" evidence="5">
    <location>
        <begin position="175"/>
        <end position="199"/>
    </location>
</feature>
<feature type="transmembrane region" description="Helical" evidence="5">
    <location>
        <begin position="149"/>
        <end position="168"/>
    </location>
</feature>
<dbReference type="EMBL" id="QGMK01000529">
    <property type="protein sequence ID" value="TVY81185.1"/>
    <property type="molecule type" value="Genomic_DNA"/>
</dbReference>
<feature type="transmembrane region" description="Helical" evidence="5">
    <location>
        <begin position="49"/>
        <end position="68"/>
    </location>
</feature>
<feature type="transmembrane region" description="Helical" evidence="5">
    <location>
        <begin position="450"/>
        <end position="474"/>
    </location>
</feature>
<evidence type="ECO:0000256" key="1">
    <source>
        <dbReference type="ARBA" id="ARBA00004141"/>
    </source>
</evidence>
<keyword evidence="2 5" id="KW-0812">Transmembrane</keyword>
<evidence type="ECO:0000256" key="3">
    <source>
        <dbReference type="ARBA" id="ARBA00022989"/>
    </source>
</evidence>
<organism evidence="6 7">
    <name type="scientific">Lachnellula suecica</name>
    <dbReference type="NCBI Taxonomy" id="602035"/>
    <lineage>
        <taxon>Eukaryota</taxon>
        <taxon>Fungi</taxon>
        <taxon>Dikarya</taxon>
        <taxon>Ascomycota</taxon>
        <taxon>Pezizomycotina</taxon>
        <taxon>Leotiomycetes</taxon>
        <taxon>Helotiales</taxon>
        <taxon>Lachnaceae</taxon>
        <taxon>Lachnellula</taxon>
    </lineage>
</organism>
<protein>
    <submittedName>
        <fullName evidence="6">Putative MFS-type transporter</fullName>
    </submittedName>
</protein>
<dbReference type="SUPFAM" id="SSF103473">
    <property type="entry name" value="MFS general substrate transporter"/>
    <property type="match status" value="1"/>
</dbReference>
<accession>A0A8T9C665</accession>
<gene>
    <name evidence="6" type="ORF">LSUE1_G005859</name>
</gene>
<feature type="transmembrane region" description="Helical" evidence="5">
    <location>
        <begin position="116"/>
        <end position="137"/>
    </location>
</feature>
<dbReference type="InterPro" id="IPR036259">
    <property type="entry name" value="MFS_trans_sf"/>
</dbReference>
<feature type="transmembrane region" description="Helical" evidence="5">
    <location>
        <begin position="390"/>
        <end position="412"/>
    </location>
</feature>